<evidence type="ECO:0000256" key="5">
    <source>
        <dbReference type="ARBA" id="ARBA00022750"/>
    </source>
</evidence>
<evidence type="ECO:0000256" key="7">
    <source>
        <dbReference type="ARBA" id="ARBA00022989"/>
    </source>
</evidence>
<evidence type="ECO:0000256" key="9">
    <source>
        <dbReference type="HAMAP-Rule" id="MF_00161"/>
    </source>
</evidence>
<proteinExistence type="inferred from homology"/>
<dbReference type="GO" id="GO:0005886">
    <property type="term" value="C:plasma membrane"/>
    <property type="evidence" value="ECO:0007669"/>
    <property type="project" value="UniProtKB-SubCell"/>
</dbReference>
<keyword evidence="12" id="KW-1185">Reference proteome</keyword>
<feature type="transmembrane region" description="Helical" evidence="9">
    <location>
        <begin position="75"/>
        <end position="93"/>
    </location>
</feature>
<feature type="active site" evidence="9">
    <location>
        <position position="147"/>
    </location>
</feature>
<reference evidence="11 12" key="1">
    <citation type="submission" date="2015-12" db="EMBL/GenBank/DDBJ databases">
        <authorList>
            <person name="Shamseldin A."/>
            <person name="Moawad H."/>
            <person name="Abd El-Rahim W.M."/>
            <person name="Sadowsky M.J."/>
        </authorList>
    </citation>
    <scope>NUCLEOTIDE SEQUENCE [LARGE SCALE GENOMIC DNA]</scope>
    <source>
        <strain evidence="11 12">DG5B</strain>
    </source>
</reference>
<protein>
    <recommendedName>
        <fullName evidence="9">Lipoprotein signal peptidase</fullName>
        <ecNumber evidence="9">3.4.23.36</ecNumber>
    </recommendedName>
    <alternativeName>
        <fullName evidence="9">Prolipoprotein signal peptidase</fullName>
    </alternativeName>
    <alternativeName>
        <fullName evidence="9">Signal peptidase II</fullName>
        <shortName evidence="9">SPase II</shortName>
    </alternativeName>
</protein>
<name>A0A0U4AUP4_9BACT</name>
<keyword evidence="5 9" id="KW-0064">Aspartyl protease</keyword>
<evidence type="ECO:0000256" key="1">
    <source>
        <dbReference type="ARBA" id="ARBA00006139"/>
    </source>
</evidence>
<comment type="pathway">
    <text evidence="9">Protein modification; lipoprotein biosynthesis (signal peptide cleavage).</text>
</comment>
<dbReference type="PANTHER" id="PTHR33695">
    <property type="entry name" value="LIPOPROTEIN SIGNAL PEPTIDASE"/>
    <property type="match status" value="1"/>
</dbReference>
<dbReference type="PRINTS" id="PR00781">
    <property type="entry name" value="LIPOSIGPTASE"/>
</dbReference>
<comment type="subcellular location">
    <subcellularLocation>
        <location evidence="9">Cell membrane</location>
        <topology evidence="9">Multi-pass membrane protein</topology>
    </subcellularLocation>
</comment>
<feature type="transmembrane region" description="Helical" evidence="9">
    <location>
        <begin position="12"/>
        <end position="33"/>
    </location>
</feature>
<dbReference type="GO" id="GO:0006508">
    <property type="term" value="P:proteolysis"/>
    <property type="evidence" value="ECO:0007669"/>
    <property type="project" value="UniProtKB-KW"/>
</dbReference>
<evidence type="ECO:0000256" key="6">
    <source>
        <dbReference type="ARBA" id="ARBA00022801"/>
    </source>
</evidence>
<dbReference type="KEGG" id="hyg:AUC43_04610"/>
<comment type="catalytic activity">
    <reaction evidence="9">
        <text>Release of signal peptides from bacterial membrane prolipoproteins. Hydrolyzes -Xaa-Yaa-Zaa-|-(S,diacylglyceryl)Cys-, in which Xaa is hydrophobic (preferably Leu), and Yaa (Ala or Ser) and Zaa (Gly or Ala) have small, neutral side chains.</text>
        <dbReference type="EC" id="3.4.23.36"/>
    </reaction>
</comment>
<evidence type="ECO:0000256" key="8">
    <source>
        <dbReference type="ARBA" id="ARBA00023136"/>
    </source>
</evidence>
<keyword evidence="7 9" id="KW-1133">Transmembrane helix</keyword>
<sequence>MHPTLTNRQQSAAKFFLLALLIIVIDQLSKWAVHTYMQPGMAGEIPVFGNWFKLHYTLNPGMAFGAELPAPYGKLALTAFRLVAVFGLSYYIIRLCRQRASGGYIACMALILGGAVGNLIDSVFYGIIYNNAPFASPTRWFYGQVVDMLYVDIYEGFLPQSWPLLGGKYVSLWPIFNIADSSIFVGVALILLNQSRFFHQQEENQAVARERAPLVAPDSENLA</sequence>
<keyword evidence="3 9" id="KW-0645">Protease</keyword>
<comment type="similarity">
    <text evidence="1 9 10">Belongs to the peptidase A8 family.</text>
</comment>
<dbReference type="STRING" id="1411621.AUC43_04610"/>
<dbReference type="RefSeq" id="WP_068190462.1">
    <property type="nucleotide sequence ID" value="NZ_CP013909.1"/>
</dbReference>
<dbReference type="UniPathway" id="UPA00665"/>
<evidence type="ECO:0000256" key="4">
    <source>
        <dbReference type="ARBA" id="ARBA00022692"/>
    </source>
</evidence>
<evidence type="ECO:0000256" key="10">
    <source>
        <dbReference type="RuleBase" id="RU004181"/>
    </source>
</evidence>
<dbReference type="Proteomes" id="UP000059542">
    <property type="component" value="Chromosome"/>
</dbReference>
<dbReference type="Pfam" id="PF01252">
    <property type="entry name" value="Peptidase_A8"/>
    <property type="match status" value="1"/>
</dbReference>
<feature type="active site" evidence="9">
    <location>
        <position position="180"/>
    </location>
</feature>
<dbReference type="GO" id="GO:0004190">
    <property type="term" value="F:aspartic-type endopeptidase activity"/>
    <property type="evidence" value="ECO:0007669"/>
    <property type="project" value="UniProtKB-UniRule"/>
</dbReference>
<feature type="transmembrane region" description="Helical" evidence="9">
    <location>
        <begin position="172"/>
        <end position="192"/>
    </location>
</feature>
<dbReference type="PANTHER" id="PTHR33695:SF1">
    <property type="entry name" value="LIPOPROTEIN SIGNAL PEPTIDASE"/>
    <property type="match status" value="1"/>
</dbReference>
<gene>
    <name evidence="9" type="primary">lspA</name>
    <name evidence="11" type="ORF">AUC43_04610</name>
</gene>
<evidence type="ECO:0000256" key="2">
    <source>
        <dbReference type="ARBA" id="ARBA00022475"/>
    </source>
</evidence>
<dbReference type="OrthoDB" id="9810259at2"/>
<dbReference type="InterPro" id="IPR001872">
    <property type="entry name" value="Peptidase_A8"/>
</dbReference>
<keyword evidence="4 9" id="KW-0812">Transmembrane</keyword>
<keyword evidence="2 9" id="KW-1003">Cell membrane</keyword>
<dbReference type="AlphaFoldDB" id="A0A0U4AUP4"/>
<organism evidence="11 12">
    <name type="scientific">Hymenobacter sedentarius</name>
    <dbReference type="NCBI Taxonomy" id="1411621"/>
    <lineage>
        <taxon>Bacteria</taxon>
        <taxon>Pseudomonadati</taxon>
        <taxon>Bacteroidota</taxon>
        <taxon>Cytophagia</taxon>
        <taxon>Cytophagales</taxon>
        <taxon>Hymenobacteraceae</taxon>
        <taxon>Hymenobacter</taxon>
    </lineage>
</organism>
<dbReference type="EMBL" id="CP013909">
    <property type="protein sequence ID" value="ALW84429.1"/>
    <property type="molecule type" value="Genomic_DNA"/>
</dbReference>
<evidence type="ECO:0000313" key="12">
    <source>
        <dbReference type="Proteomes" id="UP000059542"/>
    </source>
</evidence>
<dbReference type="NCBIfam" id="NF011369">
    <property type="entry name" value="PRK14788.1"/>
    <property type="match status" value="1"/>
</dbReference>
<accession>A0A0U4AUP4</accession>
<dbReference type="HAMAP" id="MF_00161">
    <property type="entry name" value="LspA"/>
    <property type="match status" value="1"/>
</dbReference>
<feature type="transmembrane region" description="Helical" evidence="9">
    <location>
        <begin position="105"/>
        <end position="128"/>
    </location>
</feature>
<keyword evidence="6 9" id="KW-0378">Hydrolase</keyword>
<dbReference type="EC" id="3.4.23.36" evidence="9"/>
<evidence type="ECO:0000313" key="11">
    <source>
        <dbReference type="EMBL" id="ALW84429.1"/>
    </source>
</evidence>
<comment type="function">
    <text evidence="9">This protein specifically catalyzes the removal of signal peptides from prolipoproteins.</text>
</comment>
<evidence type="ECO:0000256" key="3">
    <source>
        <dbReference type="ARBA" id="ARBA00022670"/>
    </source>
</evidence>
<keyword evidence="8 9" id="KW-0472">Membrane</keyword>